<keyword evidence="2" id="KW-1185">Reference proteome</keyword>
<dbReference type="SUPFAM" id="SSF47954">
    <property type="entry name" value="Cyclin-like"/>
    <property type="match status" value="1"/>
</dbReference>
<proteinExistence type="predicted"/>
<dbReference type="OrthoDB" id="244495at2759"/>
<dbReference type="EMBL" id="KB908928">
    <property type="protein sequence ID" value="EOB14619.1"/>
    <property type="molecule type" value="Genomic_DNA"/>
</dbReference>
<accession>R0M9F9</accession>
<dbReference type="Proteomes" id="UP000016927">
    <property type="component" value="Unassembled WGS sequence"/>
</dbReference>
<name>R0M9F9_NOSB1</name>
<dbReference type="HOGENOM" id="CLU_2223980_0_0_1"/>
<organism evidence="1 2">
    <name type="scientific">Nosema bombycis (strain CQ1 / CVCC 102059)</name>
    <name type="common">Microsporidian parasite</name>
    <name type="synonym">Pebrine of silkworm</name>
    <dbReference type="NCBI Taxonomy" id="578461"/>
    <lineage>
        <taxon>Eukaryota</taxon>
        <taxon>Fungi</taxon>
        <taxon>Fungi incertae sedis</taxon>
        <taxon>Microsporidia</taxon>
        <taxon>Nosematidae</taxon>
        <taxon>Nosema</taxon>
    </lineage>
</organism>
<sequence>MKNNVFYSEFLSKLASFNFTNIIFGLRIFKNFLKISNSKYENLDFLYSVCCVIASKYLDDIHVYNNNISECSYIVNKLEMKILSTLNYSIEFDLINYYSTINEIFK</sequence>
<evidence type="ECO:0000313" key="2">
    <source>
        <dbReference type="Proteomes" id="UP000016927"/>
    </source>
</evidence>
<dbReference type="InterPro" id="IPR036915">
    <property type="entry name" value="Cyclin-like_sf"/>
</dbReference>
<protein>
    <submittedName>
        <fullName evidence="1">Uncharacterized protein</fullName>
    </submittedName>
</protein>
<dbReference type="VEuPathDB" id="MicrosporidiaDB:NBO_20g0007"/>
<gene>
    <name evidence="1" type="ORF">NBO_20g0007</name>
</gene>
<reference evidence="1 2" key="1">
    <citation type="journal article" date="2013" name="BMC Genomics">
        <title>Comparative genomics of parasitic silkworm microsporidia reveal an association between genome expansion and host adaptation.</title>
        <authorList>
            <person name="Pan G."/>
            <person name="Xu J."/>
            <person name="Li T."/>
            <person name="Xia Q."/>
            <person name="Liu S.L."/>
            <person name="Zhang G."/>
            <person name="Li S."/>
            <person name="Li C."/>
            <person name="Liu H."/>
            <person name="Yang L."/>
            <person name="Liu T."/>
            <person name="Zhang X."/>
            <person name="Wu Z."/>
            <person name="Fan W."/>
            <person name="Dang X."/>
            <person name="Xiang H."/>
            <person name="Tao M."/>
            <person name="Li Y."/>
            <person name="Hu J."/>
            <person name="Li Z."/>
            <person name="Lin L."/>
            <person name="Luo J."/>
            <person name="Geng L."/>
            <person name="Wang L."/>
            <person name="Long M."/>
            <person name="Wan Y."/>
            <person name="He N."/>
            <person name="Zhang Z."/>
            <person name="Lu C."/>
            <person name="Keeling P.J."/>
            <person name="Wang J."/>
            <person name="Xiang Z."/>
            <person name="Zhou Z."/>
        </authorList>
    </citation>
    <scope>NUCLEOTIDE SEQUENCE [LARGE SCALE GENOMIC DNA]</scope>
    <source>
        <strain evidence="2">CQ1 / CVCC 102059</strain>
    </source>
</reference>
<dbReference type="AlphaFoldDB" id="R0M9F9"/>
<evidence type="ECO:0000313" key="1">
    <source>
        <dbReference type="EMBL" id="EOB14619.1"/>
    </source>
</evidence>